<dbReference type="Proteomes" id="UP000001880">
    <property type="component" value="Chromosome"/>
</dbReference>
<feature type="compositionally biased region" description="Basic residues" evidence="1">
    <location>
        <begin position="200"/>
        <end position="210"/>
    </location>
</feature>
<dbReference type="HOGENOM" id="CLU_1308696_0_0_7"/>
<name>D0LXG5_HALO1</name>
<feature type="compositionally biased region" description="Low complexity" evidence="1">
    <location>
        <begin position="146"/>
        <end position="190"/>
    </location>
</feature>
<evidence type="ECO:0000256" key="1">
    <source>
        <dbReference type="SAM" id="MobiDB-lite"/>
    </source>
</evidence>
<feature type="compositionally biased region" description="Low complexity" evidence="1">
    <location>
        <begin position="119"/>
        <end position="139"/>
    </location>
</feature>
<dbReference type="AlphaFoldDB" id="D0LXG5"/>
<feature type="region of interest" description="Disordered" evidence="1">
    <location>
        <begin position="112"/>
        <end position="210"/>
    </location>
</feature>
<reference evidence="2 3" key="1">
    <citation type="journal article" date="2010" name="Stand. Genomic Sci.">
        <title>Complete genome sequence of Haliangium ochraceum type strain (SMP-2).</title>
        <authorList>
            <consortium name="US DOE Joint Genome Institute (JGI-PGF)"/>
            <person name="Ivanova N."/>
            <person name="Daum C."/>
            <person name="Lang E."/>
            <person name="Abt B."/>
            <person name="Kopitz M."/>
            <person name="Saunders E."/>
            <person name="Lapidus A."/>
            <person name="Lucas S."/>
            <person name="Glavina Del Rio T."/>
            <person name="Nolan M."/>
            <person name="Tice H."/>
            <person name="Copeland A."/>
            <person name="Cheng J.F."/>
            <person name="Chen F."/>
            <person name="Bruce D."/>
            <person name="Goodwin L."/>
            <person name="Pitluck S."/>
            <person name="Mavromatis K."/>
            <person name="Pati A."/>
            <person name="Mikhailova N."/>
            <person name="Chen A."/>
            <person name="Palaniappan K."/>
            <person name="Land M."/>
            <person name="Hauser L."/>
            <person name="Chang Y.J."/>
            <person name="Jeffries C.D."/>
            <person name="Detter J.C."/>
            <person name="Brettin T."/>
            <person name="Rohde M."/>
            <person name="Goker M."/>
            <person name="Bristow J."/>
            <person name="Markowitz V."/>
            <person name="Eisen J.A."/>
            <person name="Hugenholtz P."/>
            <person name="Kyrpides N.C."/>
            <person name="Klenk H.P."/>
        </authorList>
    </citation>
    <scope>NUCLEOTIDE SEQUENCE [LARGE SCALE GENOMIC DNA]</scope>
    <source>
        <strain evidence="3">DSM 14365 / CIP 107738 / JCM 11303 / AJ 13395 / SMP-2</strain>
    </source>
</reference>
<dbReference type="STRING" id="502025.Hoch_5235"/>
<dbReference type="RefSeq" id="WP_012830312.1">
    <property type="nucleotide sequence ID" value="NC_013440.1"/>
</dbReference>
<sequence length="210" mass="20992">MAAPEANADAALVDLSYRGLRLGEALSLTRIGPQVAYLHFETPMPVGSELELALDGTEPVAVRVARAIETGDGPTGMWLHAELEAASDGARSWWSEHATETVDPVIPEPAYRGAEAEAEAAAAEDAAGADAAGADAAGADAEDGAAGEAAEAAGEAADAAEAGADGAADAAAASPEQGAESATSAEPSETSGEDAGASGKGKKRRRRRRR</sequence>
<keyword evidence="3" id="KW-1185">Reference proteome</keyword>
<dbReference type="EMBL" id="CP001804">
    <property type="protein sequence ID" value="ACY17720.1"/>
    <property type="molecule type" value="Genomic_DNA"/>
</dbReference>
<proteinExistence type="predicted"/>
<organism evidence="2 3">
    <name type="scientific">Haliangium ochraceum (strain DSM 14365 / JCM 11303 / SMP-2)</name>
    <dbReference type="NCBI Taxonomy" id="502025"/>
    <lineage>
        <taxon>Bacteria</taxon>
        <taxon>Pseudomonadati</taxon>
        <taxon>Myxococcota</taxon>
        <taxon>Polyangia</taxon>
        <taxon>Haliangiales</taxon>
        <taxon>Kofleriaceae</taxon>
        <taxon>Haliangium</taxon>
    </lineage>
</organism>
<gene>
    <name evidence="2" type="ordered locus">Hoch_5235</name>
</gene>
<dbReference type="KEGG" id="hoh:Hoch_5235"/>
<evidence type="ECO:0000313" key="3">
    <source>
        <dbReference type="Proteomes" id="UP000001880"/>
    </source>
</evidence>
<accession>D0LXG5</accession>
<protein>
    <submittedName>
        <fullName evidence="2">Uncharacterized protein</fullName>
    </submittedName>
</protein>
<evidence type="ECO:0000313" key="2">
    <source>
        <dbReference type="EMBL" id="ACY17720.1"/>
    </source>
</evidence>